<protein>
    <submittedName>
        <fullName evidence="1">Uncharacterized protein</fullName>
    </submittedName>
</protein>
<organism evidence="1 2">
    <name type="scientific">Bradyrhizobium centrolobii</name>
    <dbReference type="NCBI Taxonomy" id="1505087"/>
    <lineage>
        <taxon>Bacteria</taxon>
        <taxon>Pseudomonadati</taxon>
        <taxon>Pseudomonadota</taxon>
        <taxon>Alphaproteobacteria</taxon>
        <taxon>Hyphomicrobiales</taxon>
        <taxon>Nitrobacteraceae</taxon>
        <taxon>Bradyrhizobium</taxon>
    </lineage>
</organism>
<comment type="caution">
    <text evidence="1">The sequence shown here is derived from an EMBL/GenBank/DDBJ whole genome shotgun (WGS) entry which is preliminary data.</text>
</comment>
<gene>
    <name evidence="1" type="ORF">AYJ54_33245</name>
</gene>
<dbReference type="AlphaFoldDB" id="A0A176Y8M0"/>
<dbReference type="Proteomes" id="UP000076959">
    <property type="component" value="Unassembled WGS sequence"/>
</dbReference>
<evidence type="ECO:0000313" key="1">
    <source>
        <dbReference type="EMBL" id="OAE98926.1"/>
    </source>
</evidence>
<accession>A0A176Y8M0</accession>
<evidence type="ECO:0000313" key="2">
    <source>
        <dbReference type="Proteomes" id="UP000076959"/>
    </source>
</evidence>
<sequence>MRAIRALYVRHGAERTPEGRSLGLLRHWLSPMQQAQFAEKGYFEVVGGDTGRQYRIYPGAMTNVCELDEKGRPKVGLCFLPLGELPIGDVMLSQKIALESCETGALAVARRFAPTGYSFRRSRLLG</sequence>
<reference evidence="1 2" key="1">
    <citation type="submission" date="2016-03" db="EMBL/GenBank/DDBJ databases">
        <title>Draft Genome Sequence of the Strain BR 10245 (Bradyrhizobium sp.) isolated from nodules of Centrolobium paraense.</title>
        <authorList>
            <person name="Simoes-Araujo J.L.Sr."/>
            <person name="Barauna A.C."/>
            <person name="Silva K."/>
            <person name="Zilli J.E."/>
        </authorList>
    </citation>
    <scope>NUCLEOTIDE SEQUENCE [LARGE SCALE GENOMIC DNA]</scope>
    <source>
        <strain evidence="1 2">BR 10245</strain>
    </source>
</reference>
<name>A0A176Y8M0_9BRAD</name>
<keyword evidence="2" id="KW-1185">Reference proteome</keyword>
<dbReference type="EMBL" id="LUUB01000120">
    <property type="protein sequence ID" value="OAE98926.1"/>
    <property type="molecule type" value="Genomic_DNA"/>
</dbReference>
<proteinExistence type="predicted"/>
<dbReference type="OrthoDB" id="8252875at2"/>